<protein>
    <submittedName>
        <fullName evidence="2">DUF3558 domain-containing protein</fullName>
    </submittedName>
</protein>
<accession>A0A2A5JD54</accession>
<organism evidence="2 3">
    <name type="scientific">Rhodococcus qingshengii</name>
    <dbReference type="NCBI Taxonomy" id="334542"/>
    <lineage>
        <taxon>Bacteria</taxon>
        <taxon>Bacillati</taxon>
        <taxon>Actinomycetota</taxon>
        <taxon>Actinomycetes</taxon>
        <taxon>Mycobacteriales</taxon>
        <taxon>Nocardiaceae</taxon>
        <taxon>Rhodococcus</taxon>
        <taxon>Rhodococcus erythropolis group</taxon>
    </lineage>
</organism>
<feature type="chain" id="PRO_5013354594" evidence="1">
    <location>
        <begin position="18"/>
        <end position="182"/>
    </location>
</feature>
<evidence type="ECO:0000256" key="1">
    <source>
        <dbReference type="SAM" id="SignalP"/>
    </source>
</evidence>
<evidence type="ECO:0000313" key="3">
    <source>
        <dbReference type="Proteomes" id="UP000230886"/>
    </source>
</evidence>
<dbReference type="InterPro" id="IPR024520">
    <property type="entry name" value="DUF3558"/>
</dbReference>
<dbReference type="EMBL" id="NOVD01000005">
    <property type="protein sequence ID" value="PCK27197.1"/>
    <property type="molecule type" value="Genomic_DNA"/>
</dbReference>
<dbReference type="PROSITE" id="PS51257">
    <property type="entry name" value="PROKAR_LIPOPROTEIN"/>
    <property type="match status" value="1"/>
</dbReference>
<proteinExistence type="predicted"/>
<keyword evidence="1" id="KW-0732">Signal</keyword>
<gene>
    <name evidence="2" type="ORF">CHR55_10465</name>
</gene>
<dbReference type="Pfam" id="PF12079">
    <property type="entry name" value="DUF3558"/>
    <property type="match status" value="1"/>
</dbReference>
<sequence length="182" mass="18461">MAARTLTSIGTSVLVSAAVLSAVVGCSSDDGAVDQPGDGAGSQALAPTDPGPMFAECGSVTDEEVVNAFNLGTFATTTRNGVGCQWEVAGSSGPSVSFSWYRGSPIGRERAGSDLLGRPADDITIGGHQGFIASTAGSLCELGIAFGGDFVHWSITYGLLPPTADPCTVARDLMEKTVSRAQ</sequence>
<evidence type="ECO:0000313" key="2">
    <source>
        <dbReference type="EMBL" id="PCK27197.1"/>
    </source>
</evidence>
<comment type="caution">
    <text evidence="2">The sequence shown here is derived from an EMBL/GenBank/DDBJ whole genome shotgun (WGS) entry which is preliminary data.</text>
</comment>
<dbReference type="RefSeq" id="WP_021334054.1">
    <property type="nucleotide sequence ID" value="NZ_NOVD01000005.1"/>
</dbReference>
<reference evidence="2 3" key="1">
    <citation type="submission" date="2017-07" db="EMBL/GenBank/DDBJ databases">
        <title>Draft sequence of Rhodococcus enclensis 23b-28.</title>
        <authorList>
            <person name="Besaury L."/>
            <person name="Sancelme M."/>
            <person name="Amato P."/>
            <person name="Lallement A."/>
            <person name="Delort A.-M."/>
        </authorList>
    </citation>
    <scope>NUCLEOTIDE SEQUENCE [LARGE SCALE GENOMIC DNA]</scope>
    <source>
        <strain evidence="2 3">23b-28</strain>
    </source>
</reference>
<name>A0A2A5JD54_RHOSG</name>
<dbReference type="AlphaFoldDB" id="A0A2A5JD54"/>
<dbReference type="Proteomes" id="UP000230886">
    <property type="component" value="Unassembled WGS sequence"/>
</dbReference>
<feature type="signal peptide" evidence="1">
    <location>
        <begin position="1"/>
        <end position="17"/>
    </location>
</feature>